<comment type="subcellular location">
    <subcellularLocation>
        <location evidence="1">Membrane</location>
        <topology evidence="1">Multi-pass membrane protein</topology>
    </subcellularLocation>
</comment>
<keyword evidence="7 10" id="KW-0472">Membrane</keyword>
<keyword evidence="6" id="KW-0297">G-protein coupled receptor</keyword>
<keyword evidence="9" id="KW-0807">Transducer</keyword>
<keyword evidence="4 10" id="KW-0812">Transmembrane</keyword>
<evidence type="ECO:0000256" key="1">
    <source>
        <dbReference type="ARBA" id="ARBA00004141"/>
    </source>
</evidence>
<evidence type="ECO:0000313" key="11">
    <source>
        <dbReference type="EMBL" id="KAF8486996.1"/>
    </source>
</evidence>
<dbReference type="PRINTS" id="PR00899">
    <property type="entry name" value="GPCRSTE3"/>
</dbReference>
<dbReference type="Pfam" id="PF02076">
    <property type="entry name" value="STE3"/>
    <property type="match status" value="1"/>
</dbReference>
<keyword evidence="5 10" id="KW-1133">Transmembrane helix</keyword>
<evidence type="ECO:0000313" key="12">
    <source>
        <dbReference type="Proteomes" id="UP000759537"/>
    </source>
</evidence>
<dbReference type="InterPro" id="IPR001499">
    <property type="entry name" value="GPCR_STE3"/>
</dbReference>
<gene>
    <name evidence="11" type="ORF">DFH94DRAFT_702279</name>
</gene>
<feature type="transmembrane region" description="Helical" evidence="10">
    <location>
        <begin position="140"/>
        <end position="166"/>
    </location>
</feature>
<dbReference type="GO" id="GO:0004934">
    <property type="term" value="F:mating-type alpha-factor pheromone receptor activity"/>
    <property type="evidence" value="ECO:0007669"/>
    <property type="project" value="InterPro"/>
</dbReference>
<keyword evidence="8" id="KW-0675">Receptor</keyword>
<dbReference type="GO" id="GO:0005886">
    <property type="term" value="C:plasma membrane"/>
    <property type="evidence" value="ECO:0007669"/>
    <property type="project" value="TreeGrafter"/>
</dbReference>
<dbReference type="EMBL" id="WHVB01000001">
    <property type="protein sequence ID" value="KAF8486996.1"/>
    <property type="molecule type" value="Genomic_DNA"/>
</dbReference>
<dbReference type="Proteomes" id="UP000759537">
    <property type="component" value="Unassembled WGS sequence"/>
</dbReference>
<dbReference type="GO" id="GO:0000750">
    <property type="term" value="P:pheromone-dependent signal transduction involved in conjugation with cellular fusion"/>
    <property type="evidence" value="ECO:0007669"/>
    <property type="project" value="TreeGrafter"/>
</dbReference>
<feature type="transmembrane region" description="Helical" evidence="10">
    <location>
        <begin position="187"/>
        <end position="210"/>
    </location>
</feature>
<evidence type="ECO:0000256" key="3">
    <source>
        <dbReference type="ARBA" id="ARBA00022507"/>
    </source>
</evidence>
<feature type="transmembrane region" description="Helical" evidence="10">
    <location>
        <begin position="255"/>
        <end position="274"/>
    </location>
</feature>
<dbReference type="CDD" id="cd14966">
    <property type="entry name" value="7tmD_STE3"/>
    <property type="match status" value="1"/>
</dbReference>
<keyword evidence="12" id="KW-1185">Reference proteome</keyword>
<dbReference type="OrthoDB" id="2874149at2759"/>
<evidence type="ECO:0000256" key="10">
    <source>
        <dbReference type="SAM" id="Phobius"/>
    </source>
</evidence>
<sequence length="421" mass="46919">MCAIPFYWHLEAWNTGTCMYMAWTGLGCLMQCINSIVWNGNMVNRAPVYCDIVTHIQVALNVAIPACSLCINRRLYKVATINAVMVTRSEKRRAIMVDLLIGVGIPILQMIAQYTVSFHRYVIFEDFGPVFSNALVTETFLLFFAWPVAIGCVSLVYCVLTIYTLCKRERQFSEMMSSNRNLNRGRYIRLMALSAIEILGTIPIGTYFIVYNAKKPVTSWKSWSQTHDGHLYSHIFQVPASVWRNTPDESNGLEMFRWLLVACAFVFFAFFGFADEARRHYRLVYKSLISRITSTSTVTLRGSSHATSSAPYMKSKGGVSVSVVTASGDKRDSMVSFTDQLSIPSISFSSDLKPDFKIEQYSPSDSIASSSVTSFEPGTLSSLHQPVVTLPVAPPASVPPHLPDPTKMTIRGYSSEAANAV</sequence>
<dbReference type="PRINTS" id="PR00901">
    <property type="entry name" value="PHEROMONEBAR"/>
</dbReference>
<protein>
    <submittedName>
        <fullName evidence="11">STE3-domain-containing protein</fullName>
    </submittedName>
</protein>
<dbReference type="AlphaFoldDB" id="A0A9P5TE35"/>
<feature type="transmembrane region" description="Helical" evidence="10">
    <location>
        <begin position="20"/>
        <end position="38"/>
    </location>
</feature>
<evidence type="ECO:0000256" key="8">
    <source>
        <dbReference type="ARBA" id="ARBA00023170"/>
    </source>
</evidence>
<feature type="transmembrane region" description="Helical" evidence="10">
    <location>
        <begin position="95"/>
        <end position="116"/>
    </location>
</feature>
<name>A0A9P5TE35_9AGAM</name>
<keyword evidence="3" id="KW-0589">Pheromone response</keyword>
<dbReference type="InterPro" id="IPR000481">
    <property type="entry name" value="GPCR_Pheromne_B_alpha_rcpt"/>
</dbReference>
<evidence type="ECO:0000256" key="7">
    <source>
        <dbReference type="ARBA" id="ARBA00023136"/>
    </source>
</evidence>
<comment type="similarity">
    <text evidence="2">Belongs to the G-protein coupled receptor 4 family.</text>
</comment>
<dbReference type="PANTHER" id="PTHR28097">
    <property type="entry name" value="PHEROMONE A FACTOR RECEPTOR"/>
    <property type="match status" value="1"/>
</dbReference>
<evidence type="ECO:0000256" key="5">
    <source>
        <dbReference type="ARBA" id="ARBA00022989"/>
    </source>
</evidence>
<evidence type="ECO:0000256" key="9">
    <source>
        <dbReference type="ARBA" id="ARBA00023224"/>
    </source>
</evidence>
<evidence type="ECO:0000256" key="6">
    <source>
        <dbReference type="ARBA" id="ARBA00023040"/>
    </source>
</evidence>
<proteinExistence type="inferred from homology"/>
<evidence type="ECO:0000256" key="2">
    <source>
        <dbReference type="ARBA" id="ARBA00011085"/>
    </source>
</evidence>
<comment type="caution">
    <text evidence="11">The sequence shown here is derived from an EMBL/GenBank/DDBJ whole genome shotgun (WGS) entry which is preliminary data.</text>
</comment>
<accession>A0A9P5TE35</accession>
<dbReference type="PANTHER" id="PTHR28097:SF1">
    <property type="entry name" value="PHEROMONE A FACTOR RECEPTOR"/>
    <property type="match status" value="1"/>
</dbReference>
<organism evidence="11 12">
    <name type="scientific">Russula ochroleuca</name>
    <dbReference type="NCBI Taxonomy" id="152965"/>
    <lineage>
        <taxon>Eukaryota</taxon>
        <taxon>Fungi</taxon>
        <taxon>Dikarya</taxon>
        <taxon>Basidiomycota</taxon>
        <taxon>Agaricomycotina</taxon>
        <taxon>Agaricomycetes</taxon>
        <taxon>Russulales</taxon>
        <taxon>Russulaceae</taxon>
        <taxon>Russula</taxon>
    </lineage>
</organism>
<evidence type="ECO:0000256" key="4">
    <source>
        <dbReference type="ARBA" id="ARBA00022692"/>
    </source>
</evidence>
<reference evidence="11" key="2">
    <citation type="journal article" date="2020" name="Nat. Commun.">
        <title>Large-scale genome sequencing of mycorrhizal fungi provides insights into the early evolution of symbiotic traits.</title>
        <authorList>
            <person name="Miyauchi S."/>
            <person name="Kiss E."/>
            <person name="Kuo A."/>
            <person name="Drula E."/>
            <person name="Kohler A."/>
            <person name="Sanchez-Garcia M."/>
            <person name="Morin E."/>
            <person name="Andreopoulos B."/>
            <person name="Barry K.W."/>
            <person name="Bonito G."/>
            <person name="Buee M."/>
            <person name="Carver A."/>
            <person name="Chen C."/>
            <person name="Cichocki N."/>
            <person name="Clum A."/>
            <person name="Culley D."/>
            <person name="Crous P.W."/>
            <person name="Fauchery L."/>
            <person name="Girlanda M."/>
            <person name="Hayes R.D."/>
            <person name="Keri Z."/>
            <person name="LaButti K."/>
            <person name="Lipzen A."/>
            <person name="Lombard V."/>
            <person name="Magnuson J."/>
            <person name="Maillard F."/>
            <person name="Murat C."/>
            <person name="Nolan M."/>
            <person name="Ohm R.A."/>
            <person name="Pangilinan J."/>
            <person name="Pereira M.F."/>
            <person name="Perotto S."/>
            <person name="Peter M."/>
            <person name="Pfister S."/>
            <person name="Riley R."/>
            <person name="Sitrit Y."/>
            <person name="Stielow J.B."/>
            <person name="Szollosi G."/>
            <person name="Zifcakova L."/>
            <person name="Stursova M."/>
            <person name="Spatafora J.W."/>
            <person name="Tedersoo L."/>
            <person name="Vaario L.M."/>
            <person name="Yamada A."/>
            <person name="Yan M."/>
            <person name="Wang P."/>
            <person name="Xu J."/>
            <person name="Bruns T."/>
            <person name="Baldrian P."/>
            <person name="Vilgalys R."/>
            <person name="Dunand C."/>
            <person name="Henrissat B."/>
            <person name="Grigoriev I.V."/>
            <person name="Hibbett D."/>
            <person name="Nagy L.G."/>
            <person name="Martin F.M."/>
        </authorList>
    </citation>
    <scope>NUCLEOTIDE SEQUENCE</scope>
    <source>
        <strain evidence="11">Prilba</strain>
    </source>
</reference>
<reference evidence="11" key="1">
    <citation type="submission" date="2019-10" db="EMBL/GenBank/DDBJ databases">
        <authorList>
            <consortium name="DOE Joint Genome Institute"/>
            <person name="Kuo A."/>
            <person name="Miyauchi S."/>
            <person name="Kiss E."/>
            <person name="Drula E."/>
            <person name="Kohler A."/>
            <person name="Sanchez-Garcia M."/>
            <person name="Andreopoulos B."/>
            <person name="Barry K.W."/>
            <person name="Bonito G."/>
            <person name="Buee M."/>
            <person name="Carver A."/>
            <person name="Chen C."/>
            <person name="Cichocki N."/>
            <person name="Clum A."/>
            <person name="Culley D."/>
            <person name="Crous P.W."/>
            <person name="Fauchery L."/>
            <person name="Girlanda M."/>
            <person name="Hayes R."/>
            <person name="Keri Z."/>
            <person name="LaButti K."/>
            <person name="Lipzen A."/>
            <person name="Lombard V."/>
            <person name="Magnuson J."/>
            <person name="Maillard F."/>
            <person name="Morin E."/>
            <person name="Murat C."/>
            <person name="Nolan M."/>
            <person name="Ohm R."/>
            <person name="Pangilinan J."/>
            <person name="Pereira M."/>
            <person name="Perotto S."/>
            <person name="Peter M."/>
            <person name="Riley R."/>
            <person name="Sitrit Y."/>
            <person name="Stielow B."/>
            <person name="Szollosi G."/>
            <person name="Zifcakova L."/>
            <person name="Stursova M."/>
            <person name="Spatafora J.W."/>
            <person name="Tedersoo L."/>
            <person name="Vaario L.-M."/>
            <person name="Yamada A."/>
            <person name="Yan M."/>
            <person name="Wang P."/>
            <person name="Xu J."/>
            <person name="Bruns T."/>
            <person name="Baldrian P."/>
            <person name="Vilgalys R."/>
            <person name="Henrissat B."/>
            <person name="Grigoriev I.V."/>
            <person name="Hibbett D."/>
            <person name="Nagy L.G."/>
            <person name="Martin F.M."/>
        </authorList>
    </citation>
    <scope>NUCLEOTIDE SEQUENCE</scope>
    <source>
        <strain evidence="11">Prilba</strain>
    </source>
</reference>